<keyword evidence="4" id="KW-0027">Amidation</keyword>
<evidence type="ECO:0000256" key="4">
    <source>
        <dbReference type="ARBA" id="ARBA00022815"/>
    </source>
</evidence>
<dbReference type="PANTHER" id="PTHR36476:SF1">
    <property type="entry name" value="OREXIGENIC NEUROPEPTIDE QRFP"/>
    <property type="match status" value="1"/>
</dbReference>
<sequence>MSLSPGTPRSHMDIRGLSPHSSSVMECSLLDRLTVKMRSLHTLPYLLLLPLSTCFPLLDRRGPTDIDDIRAKMSWANPVEERRPHSVQDPFLWLRVPQPQALLVVAKELQSSHREHTGFRLGRRDRSSQAAGFLPTDAEKASRPLGTLAEELSSYSRRKGGFSFRFGR</sequence>
<accession>A0A9J7H3W8</accession>
<evidence type="ECO:0000313" key="6">
    <source>
        <dbReference type="Proteomes" id="UP001108280"/>
    </source>
</evidence>
<dbReference type="Pfam" id="PF11109">
    <property type="entry name" value="RFamide_26RFa"/>
    <property type="match status" value="1"/>
</dbReference>
<dbReference type="InterPro" id="IPR024565">
    <property type="entry name" value="P518"/>
</dbReference>
<reference evidence="6" key="1">
    <citation type="journal article" date="2018" name="Biotechnol. Bioeng.">
        <title>A reference genome of the Chinese hamster based on a hybrid assembly strategy.</title>
        <authorList>
            <person name="Rupp O."/>
            <person name="MacDonald M.L."/>
            <person name="Li S."/>
            <person name="Dhiman H."/>
            <person name="Polson S."/>
            <person name="Griep S."/>
            <person name="Heffner K."/>
            <person name="Hernandez I."/>
            <person name="Brinkrolf K."/>
            <person name="Jadhav V."/>
            <person name="Samoudi M."/>
            <person name="Hao H."/>
            <person name="Kingham B."/>
            <person name="Goesmann A."/>
            <person name="Betenbaugh M.J."/>
            <person name="Lewis N.E."/>
            <person name="Borth N."/>
            <person name="Lee K.H."/>
        </authorList>
    </citation>
    <scope>NUCLEOTIDE SEQUENCE [LARGE SCALE GENOMIC DNA]</scope>
    <source>
        <strain evidence="6">17A/GY</strain>
    </source>
</reference>
<comment type="subcellular location">
    <subcellularLocation>
        <location evidence="1">Secreted</location>
    </subcellularLocation>
</comment>
<dbReference type="CTD" id="347148"/>
<dbReference type="GeneID" id="100767808"/>
<dbReference type="Proteomes" id="UP001108280">
    <property type="component" value="Chromosome 6"/>
</dbReference>
<keyword evidence="3" id="KW-0964">Secreted</keyword>
<protein>
    <submittedName>
        <fullName evidence="7">Orexigenic neuropeptide QRFP isoform X2</fullName>
    </submittedName>
</protein>
<dbReference type="RefSeq" id="XP_035301899.1">
    <property type="nucleotide sequence ID" value="XM_035446008.1"/>
</dbReference>
<comment type="similarity">
    <text evidence="2">Belongs to the RFamide neuropeptide family.</text>
</comment>
<dbReference type="GO" id="GO:0005184">
    <property type="term" value="F:neuropeptide hormone activity"/>
    <property type="evidence" value="ECO:0007669"/>
    <property type="project" value="TreeGrafter"/>
</dbReference>
<reference evidence="6" key="2">
    <citation type="journal article" date="2020" name="Biotechnol. Bioeng.">
        <title>Chromosome-scale scaffolds for the Chinese hamster reference genome assembly to facilitate the study of the CHO epigenome.</title>
        <authorList>
            <person name="Hilliard W."/>
            <person name="MacDonald M."/>
            <person name="Lee K.H."/>
        </authorList>
    </citation>
    <scope>NUCLEOTIDE SEQUENCE [LARGE SCALE GENOMIC DNA]</scope>
    <source>
        <strain evidence="6">17A/GY</strain>
    </source>
</reference>
<evidence type="ECO:0000256" key="5">
    <source>
        <dbReference type="ARBA" id="ARBA00023320"/>
    </source>
</evidence>
<evidence type="ECO:0000256" key="2">
    <source>
        <dbReference type="ARBA" id="ARBA00005516"/>
    </source>
</evidence>
<keyword evidence="5 7" id="KW-0527">Neuropeptide</keyword>
<proteinExistence type="inferred from homology"/>
<dbReference type="PANTHER" id="PTHR36476">
    <property type="entry name" value="OREXIGENIC NEUROPEPTIDE QRFP"/>
    <property type="match status" value="1"/>
</dbReference>
<reference evidence="7" key="3">
    <citation type="submission" date="2025-08" db="UniProtKB">
        <authorList>
            <consortium name="RefSeq"/>
        </authorList>
    </citation>
    <scope>IDENTIFICATION</scope>
    <source>
        <strain evidence="7">17A/GY</strain>
        <tissue evidence="7">Liver</tissue>
    </source>
</reference>
<name>A0A9J7H3W8_CRIGR</name>
<dbReference type="GO" id="GO:0007218">
    <property type="term" value="P:neuropeptide signaling pathway"/>
    <property type="evidence" value="ECO:0007669"/>
    <property type="project" value="UniProtKB-KW"/>
</dbReference>
<gene>
    <name evidence="7" type="primary">Qrfp</name>
</gene>
<dbReference type="AlphaFoldDB" id="A0A9J7H3W8"/>
<organism evidence="6 7">
    <name type="scientific">Cricetulus griseus</name>
    <name type="common">Chinese hamster</name>
    <name type="synonym">Cricetulus barabensis griseus</name>
    <dbReference type="NCBI Taxonomy" id="10029"/>
    <lineage>
        <taxon>Eukaryota</taxon>
        <taxon>Metazoa</taxon>
        <taxon>Chordata</taxon>
        <taxon>Craniata</taxon>
        <taxon>Vertebrata</taxon>
        <taxon>Euteleostomi</taxon>
        <taxon>Mammalia</taxon>
        <taxon>Eutheria</taxon>
        <taxon>Euarchontoglires</taxon>
        <taxon>Glires</taxon>
        <taxon>Rodentia</taxon>
        <taxon>Myomorpha</taxon>
        <taxon>Muroidea</taxon>
        <taxon>Cricetidae</taxon>
        <taxon>Cricetinae</taxon>
        <taxon>Cricetulus</taxon>
    </lineage>
</organism>
<keyword evidence="6" id="KW-1185">Reference proteome</keyword>
<dbReference type="GO" id="GO:0005576">
    <property type="term" value="C:extracellular region"/>
    <property type="evidence" value="ECO:0007669"/>
    <property type="project" value="UniProtKB-SubCell"/>
</dbReference>
<dbReference type="GO" id="GO:0031854">
    <property type="term" value="F:orexigenic neuropeptide QRFP receptor binding"/>
    <property type="evidence" value="ECO:0007669"/>
    <property type="project" value="InterPro"/>
</dbReference>
<evidence type="ECO:0000313" key="7">
    <source>
        <dbReference type="RefSeq" id="XP_035301899.1"/>
    </source>
</evidence>
<evidence type="ECO:0000256" key="1">
    <source>
        <dbReference type="ARBA" id="ARBA00004613"/>
    </source>
</evidence>
<evidence type="ECO:0000256" key="3">
    <source>
        <dbReference type="ARBA" id="ARBA00022525"/>
    </source>
</evidence>